<feature type="domain" description="Histidine kinase" evidence="14">
    <location>
        <begin position="220"/>
        <end position="434"/>
    </location>
</feature>
<accession>A0ABU6CXQ0</accession>
<reference evidence="16" key="1">
    <citation type="submission" date="2023-07" db="EMBL/GenBank/DDBJ databases">
        <title>The carbon used by Thiothrix.</title>
        <authorList>
            <person name="Chen L."/>
        </authorList>
    </citation>
    <scope>NUCLEOTIDE SEQUENCE [LARGE SCALE GENOMIC DNA]</scope>
</reference>
<dbReference type="PROSITE" id="PS50109">
    <property type="entry name" value="HIS_KIN"/>
    <property type="match status" value="1"/>
</dbReference>
<dbReference type="EMBL" id="JAYMYJ010000110">
    <property type="protein sequence ID" value="MEB4591612.1"/>
    <property type="molecule type" value="Genomic_DNA"/>
</dbReference>
<dbReference type="CDD" id="cd00075">
    <property type="entry name" value="HATPase"/>
    <property type="match status" value="1"/>
</dbReference>
<dbReference type="SMART" id="SM00388">
    <property type="entry name" value="HisKA"/>
    <property type="match status" value="1"/>
</dbReference>
<dbReference type="InterPro" id="IPR003594">
    <property type="entry name" value="HATPase_dom"/>
</dbReference>
<evidence type="ECO:0000256" key="12">
    <source>
        <dbReference type="ARBA" id="ARBA00023136"/>
    </source>
</evidence>
<dbReference type="InterPro" id="IPR004358">
    <property type="entry name" value="Sig_transdc_His_kin-like_C"/>
</dbReference>
<dbReference type="PRINTS" id="PR00344">
    <property type="entry name" value="BCTRLSENSOR"/>
</dbReference>
<dbReference type="CDD" id="cd00082">
    <property type="entry name" value="HisKA"/>
    <property type="match status" value="1"/>
</dbReference>
<dbReference type="InterPro" id="IPR036890">
    <property type="entry name" value="HATPase_C_sf"/>
</dbReference>
<keyword evidence="9 15" id="KW-0067">ATP-binding</keyword>
<comment type="catalytic activity">
    <reaction evidence="1">
        <text>ATP + protein L-histidine = ADP + protein N-phospho-L-histidine.</text>
        <dbReference type="EC" id="2.7.13.3"/>
    </reaction>
</comment>
<organism evidence="15 16">
    <name type="scientific">Candidatus Thiothrix phosphatis</name>
    <dbReference type="NCBI Taxonomy" id="3112415"/>
    <lineage>
        <taxon>Bacteria</taxon>
        <taxon>Pseudomonadati</taxon>
        <taxon>Pseudomonadota</taxon>
        <taxon>Gammaproteobacteria</taxon>
        <taxon>Thiotrichales</taxon>
        <taxon>Thiotrichaceae</taxon>
        <taxon>Thiothrix</taxon>
    </lineage>
</organism>
<dbReference type="RefSeq" id="WP_324695345.1">
    <property type="nucleotide sequence ID" value="NZ_JAYMYJ010000110.1"/>
</dbReference>
<evidence type="ECO:0000313" key="15">
    <source>
        <dbReference type="EMBL" id="MEB4591612.1"/>
    </source>
</evidence>
<sequence length="439" mass="48719">MKSIQRQLLWWLSGGILLATSSAGFAIYYQARHEANQLFDYQLQQTALSLPAHVDTAAIHQNEELEEDILIEVWNPQDKLIYTSNRAFSLPRYKQQGFQTVRAFDEDWRLYIENRRRNFIQIAQPLSVRHELAASLAIRSLAPFFLLVPAMLILVAVIVQRSLAPLEGIAQTLGKRSPTDLQALPDQNLPLELATIVRALNNWLERLDKALSAQRDFIADAAHELRSPLTALKLQLQLTERAKTDAQRLAGFAKLHDRINRAIHLVEQLLTLARHESARNPVADDTTALGELVQEISSDYAATASQKQVGLTTTVPFPDIIVRGNPHSLRILLKNLLENAFNHTPAGGGVHLQVCQEQGTPILRVTDSGCGIPAESRQRVFDRFYRCPGDNAPGTGLGLAIVKNIADQHQACISLEDAPSGQGLQISVAFPPYNTSAHT</sequence>
<dbReference type="Pfam" id="PF00512">
    <property type="entry name" value="HisKA"/>
    <property type="match status" value="1"/>
</dbReference>
<keyword evidence="16" id="KW-1185">Reference proteome</keyword>
<dbReference type="SUPFAM" id="SSF55874">
    <property type="entry name" value="ATPase domain of HSP90 chaperone/DNA topoisomerase II/histidine kinase"/>
    <property type="match status" value="1"/>
</dbReference>
<evidence type="ECO:0000256" key="10">
    <source>
        <dbReference type="ARBA" id="ARBA00022989"/>
    </source>
</evidence>
<dbReference type="EC" id="2.7.13.3" evidence="3"/>
<dbReference type="PANTHER" id="PTHR45436:SF14">
    <property type="entry name" value="SENSOR PROTEIN QSEC"/>
    <property type="match status" value="1"/>
</dbReference>
<keyword evidence="12 13" id="KW-0472">Membrane</keyword>
<dbReference type="InterPro" id="IPR036097">
    <property type="entry name" value="HisK_dim/P_sf"/>
</dbReference>
<dbReference type="Gene3D" id="1.10.287.130">
    <property type="match status" value="1"/>
</dbReference>
<keyword evidence="11" id="KW-0902">Two-component regulatory system</keyword>
<dbReference type="Gene3D" id="3.30.565.10">
    <property type="entry name" value="Histidine kinase-like ATPase, C-terminal domain"/>
    <property type="match status" value="1"/>
</dbReference>
<feature type="transmembrane region" description="Helical" evidence="13">
    <location>
        <begin position="141"/>
        <end position="159"/>
    </location>
</feature>
<keyword evidence="8" id="KW-0418">Kinase</keyword>
<evidence type="ECO:0000256" key="3">
    <source>
        <dbReference type="ARBA" id="ARBA00012438"/>
    </source>
</evidence>
<proteinExistence type="predicted"/>
<evidence type="ECO:0000256" key="8">
    <source>
        <dbReference type="ARBA" id="ARBA00022777"/>
    </source>
</evidence>
<keyword evidence="4" id="KW-0597">Phosphoprotein</keyword>
<keyword evidence="10 13" id="KW-1133">Transmembrane helix</keyword>
<name>A0ABU6CXQ0_9GAMM</name>
<gene>
    <name evidence="15" type="ORF">VSS37_11530</name>
</gene>
<evidence type="ECO:0000256" key="2">
    <source>
        <dbReference type="ARBA" id="ARBA00004141"/>
    </source>
</evidence>
<comment type="caution">
    <text evidence="15">The sequence shown here is derived from an EMBL/GenBank/DDBJ whole genome shotgun (WGS) entry which is preliminary data.</text>
</comment>
<keyword evidence="6 13" id="KW-0812">Transmembrane</keyword>
<evidence type="ECO:0000256" key="6">
    <source>
        <dbReference type="ARBA" id="ARBA00022692"/>
    </source>
</evidence>
<dbReference type="SUPFAM" id="SSF47384">
    <property type="entry name" value="Homodimeric domain of signal transducing histidine kinase"/>
    <property type="match status" value="1"/>
</dbReference>
<evidence type="ECO:0000256" key="13">
    <source>
        <dbReference type="SAM" id="Phobius"/>
    </source>
</evidence>
<evidence type="ECO:0000256" key="7">
    <source>
        <dbReference type="ARBA" id="ARBA00022741"/>
    </source>
</evidence>
<comment type="subcellular location">
    <subcellularLocation>
        <location evidence="2">Membrane</location>
        <topology evidence="2">Multi-pass membrane protein</topology>
    </subcellularLocation>
</comment>
<dbReference type="SMART" id="SM00387">
    <property type="entry name" value="HATPase_c"/>
    <property type="match status" value="1"/>
</dbReference>
<protein>
    <recommendedName>
        <fullName evidence="3">histidine kinase</fullName>
        <ecNumber evidence="3">2.7.13.3</ecNumber>
    </recommendedName>
</protein>
<dbReference type="Pfam" id="PF02518">
    <property type="entry name" value="HATPase_c"/>
    <property type="match status" value="1"/>
</dbReference>
<dbReference type="PANTHER" id="PTHR45436">
    <property type="entry name" value="SENSOR HISTIDINE KINASE YKOH"/>
    <property type="match status" value="1"/>
</dbReference>
<dbReference type="InterPro" id="IPR050428">
    <property type="entry name" value="TCS_sensor_his_kinase"/>
</dbReference>
<evidence type="ECO:0000256" key="4">
    <source>
        <dbReference type="ARBA" id="ARBA00022553"/>
    </source>
</evidence>
<keyword evidence="5" id="KW-0808">Transferase</keyword>
<evidence type="ECO:0000256" key="5">
    <source>
        <dbReference type="ARBA" id="ARBA00022679"/>
    </source>
</evidence>
<evidence type="ECO:0000256" key="9">
    <source>
        <dbReference type="ARBA" id="ARBA00022840"/>
    </source>
</evidence>
<dbReference type="InterPro" id="IPR005467">
    <property type="entry name" value="His_kinase_dom"/>
</dbReference>
<keyword evidence="7" id="KW-0547">Nucleotide-binding</keyword>
<dbReference type="InterPro" id="IPR003661">
    <property type="entry name" value="HisK_dim/P_dom"/>
</dbReference>
<dbReference type="Proteomes" id="UP001308005">
    <property type="component" value="Unassembled WGS sequence"/>
</dbReference>
<evidence type="ECO:0000256" key="1">
    <source>
        <dbReference type="ARBA" id="ARBA00000085"/>
    </source>
</evidence>
<evidence type="ECO:0000256" key="11">
    <source>
        <dbReference type="ARBA" id="ARBA00023012"/>
    </source>
</evidence>
<dbReference type="GO" id="GO:0005524">
    <property type="term" value="F:ATP binding"/>
    <property type="evidence" value="ECO:0007669"/>
    <property type="project" value="UniProtKB-KW"/>
</dbReference>
<evidence type="ECO:0000259" key="14">
    <source>
        <dbReference type="PROSITE" id="PS50109"/>
    </source>
</evidence>
<evidence type="ECO:0000313" key="16">
    <source>
        <dbReference type="Proteomes" id="UP001308005"/>
    </source>
</evidence>